<accession>A0A3S0JDQ9</accession>
<proteinExistence type="predicted"/>
<name>A0A3S0JDQ9_9PROT</name>
<dbReference type="RefSeq" id="WP_126620729.1">
    <property type="nucleotide sequence ID" value="NZ_JBHUCY010000115.1"/>
</dbReference>
<dbReference type="Proteomes" id="UP000277007">
    <property type="component" value="Unassembled WGS sequence"/>
</dbReference>
<dbReference type="PANTHER" id="PTHR43000">
    <property type="entry name" value="DTDP-D-GLUCOSE 4,6-DEHYDRATASE-RELATED"/>
    <property type="match status" value="1"/>
</dbReference>
<keyword evidence="3" id="KW-1185">Reference proteome</keyword>
<gene>
    <name evidence="2" type="ORF">EJ903_25730</name>
</gene>
<dbReference type="OrthoDB" id="9801785at2"/>
<evidence type="ECO:0000259" key="1">
    <source>
        <dbReference type="Pfam" id="PF16363"/>
    </source>
</evidence>
<evidence type="ECO:0000313" key="3">
    <source>
        <dbReference type="Proteomes" id="UP000277007"/>
    </source>
</evidence>
<dbReference type="SUPFAM" id="SSF51735">
    <property type="entry name" value="NAD(P)-binding Rossmann-fold domains"/>
    <property type="match status" value="1"/>
</dbReference>
<sequence length="336" mass="37987">MAGDAYLILGGNGVFGVHAAKYLLEHAEPRRVICIGRNPERGPAFTLNLGRDSEDRPDPRYLYKQIHMVFEQDRLLELLDREKPEVVINFAALAYATSWDKSWRYYDTNVVALAKLVEELSKRSYLRKFVQIGTSELYGSVNGPVTEEAPLRPSSPYAISKMAGDLHLESYWRVRGFPMNILRPSNAYGPGQLTYRILPRAVICALDKRILPLEGGGQVRKSYLHATDVGQAIYLVADFAPPGETYNVGPENPSTIRELVEMVANQLGLEFDALVQTVPGRQGEDSVYWLDSTKIKRDLGWRQTITLEQGIADMIDWGRRYLPDLLKEPDIFELRA</sequence>
<dbReference type="AlphaFoldDB" id="A0A3S0JDQ9"/>
<dbReference type="InterPro" id="IPR016040">
    <property type="entry name" value="NAD(P)-bd_dom"/>
</dbReference>
<evidence type="ECO:0000313" key="2">
    <source>
        <dbReference type="EMBL" id="RTR12006.1"/>
    </source>
</evidence>
<dbReference type="Gene3D" id="3.40.50.720">
    <property type="entry name" value="NAD(P)-binding Rossmann-like Domain"/>
    <property type="match status" value="1"/>
</dbReference>
<dbReference type="Pfam" id="PF16363">
    <property type="entry name" value="GDP_Man_Dehyd"/>
    <property type="match status" value="1"/>
</dbReference>
<protein>
    <submittedName>
        <fullName evidence="2">NAD-dependent epimerase/dehydratase family protein</fullName>
    </submittedName>
</protein>
<reference evidence="2 3" key="1">
    <citation type="submission" date="2018-12" db="EMBL/GenBank/DDBJ databases">
        <authorList>
            <person name="Yang Y."/>
        </authorList>
    </citation>
    <scope>NUCLEOTIDE SEQUENCE [LARGE SCALE GENOMIC DNA]</scope>
    <source>
        <strain evidence="2 3">L-25-5w-1</strain>
    </source>
</reference>
<dbReference type="EMBL" id="RXMA01000061">
    <property type="protein sequence ID" value="RTR12006.1"/>
    <property type="molecule type" value="Genomic_DNA"/>
</dbReference>
<comment type="caution">
    <text evidence="2">The sequence shown here is derived from an EMBL/GenBank/DDBJ whole genome shotgun (WGS) entry which is preliminary data.</text>
</comment>
<feature type="domain" description="NAD(P)-binding" evidence="1">
    <location>
        <begin position="7"/>
        <end position="314"/>
    </location>
</feature>
<organism evidence="2 3">
    <name type="scientific">Azospirillum griseum</name>
    <dbReference type="NCBI Taxonomy" id="2496639"/>
    <lineage>
        <taxon>Bacteria</taxon>
        <taxon>Pseudomonadati</taxon>
        <taxon>Pseudomonadota</taxon>
        <taxon>Alphaproteobacteria</taxon>
        <taxon>Rhodospirillales</taxon>
        <taxon>Azospirillaceae</taxon>
        <taxon>Azospirillum</taxon>
    </lineage>
</organism>
<dbReference type="InterPro" id="IPR036291">
    <property type="entry name" value="NAD(P)-bd_dom_sf"/>
</dbReference>